<feature type="region of interest" description="Disordered" evidence="3">
    <location>
        <begin position="97"/>
        <end position="121"/>
    </location>
</feature>
<dbReference type="Proteomes" id="UP001140206">
    <property type="component" value="Chromosome 3"/>
</dbReference>
<dbReference type="PANTHER" id="PTHR47357:SF1">
    <property type="entry name" value="SPINDLE POLE BODY COMPONENT 110"/>
    <property type="match status" value="1"/>
</dbReference>
<organism evidence="5 6">
    <name type="scientific">Rhynchospora pubera</name>
    <dbReference type="NCBI Taxonomy" id="906938"/>
    <lineage>
        <taxon>Eukaryota</taxon>
        <taxon>Viridiplantae</taxon>
        <taxon>Streptophyta</taxon>
        <taxon>Embryophyta</taxon>
        <taxon>Tracheophyta</taxon>
        <taxon>Spermatophyta</taxon>
        <taxon>Magnoliopsida</taxon>
        <taxon>Liliopsida</taxon>
        <taxon>Poales</taxon>
        <taxon>Cyperaceae</taxon>
        <taxon>Cyperoideae</taxon>
        <taxon>Rhynchosporeae</taxon>
        <taxon>Rhynchospora</taxon>
    </lineage>
</organism>
<feature type="coiled-coil region" evidence="2">
    <location>
        <begin position="619"/>
        <end position="653"/>
    </location>
</feature>
<dbReference type="GO" id="GO:0003779">
    <property type="term" value="F:actin binding"/>
    <property type="evidence" value="ECO:0007669"/>
    <property type="project" value="InterPro"/>
</dbReference>
<evidence type="ECO:0000256" key="1">
    <source>
        <dbReference type="ARBA" id="ARBA00023054"/>
    </source>
</evidence>
<dbReference type="GO" id="GO:0005856">
    <property type="term" value="C:cytoskeleton"/>
    <property type="evidence" value="ECO:0007669"/>
    <property type="project" value="TreeGrafter"/>
</dbReference>
<evidence type="ECO:0000256" key="2">
    <source>
        <dbReference type="SAM" id="Coils"/>
    </source>
</evidence>
<feature type="coiled-coil region" evidence="2">
    <location>
        <begin position="213"/>
        <end position="373"/>
    </location>
</feature>
<sequence>MTRKHRIEHFLSSIVGTHFHSDSSDVLEKKKEIEKNLEKILKLIGDDTSTNPEYSLDSVHKSELSSLIKEFHSGYQALYENYDHLIGKLKKNISPKKRENGNLLSKHSSSSSDSSDSDLDETAPLVAKLEEKDAEIRNLDNKLESVSGENEALKLENNMVREEINNFKKEIEEKELVISNLKTEIESVCGENEVLKLENKEAGQEILKFGKEAEERELALSNLKKEIESACEENDILKSENKEARQEISKFEKEAEKRESDILNLKKEIESICRENELLKSENKDARQEILKFDKEAEEKESVISNLKNQLERISGEKEVLTVAQKEAFSQLSQVKKTLEVSEITNDELKKESLKLKEELEEKDLVISNMQKEVERMGTIENENGALHDRLRVICEENEVFVQASESEIDQLRIEVSDLNQKIEEKNELEADMNQQLNDAYSEKEALVSTNSGLLCELKEAKDDTESLRLMLEQANANVDELGSKLVSVETENKNMQEEMERLCNKLHEEEGMVGEITLKCKEIKEEREKLIDANGVLNAKLEKEMTEKAELKQILEMKENENALLASTVEKREVELQGLTDERDKLNAIKSELEHGIDGLRDKFEVLHEEKEGVEVHLQHVERDLEEATLANLKLRAEIDNLSTEKLKVEEEVKLIFEKCLENQVLVKNWEERIRGKIVNQEALVADLACFFTELVSTCKELKDAYVGSMVHIATLESLNREQSRELNIMEKTSLNLKEKLALSEGETAKLKVQLPALEVQLRLANQKLRITETECRYKEESSDRLVEGLNSKVRDLEGKMSKMIARLNYLETQLVETEQNAKVGISALGNRIKELKSIFDERFASFVSRVLELNEELKFLKKNLDEELSEKEKMKNRLLELESRIKEEEIEINLKDEEKREAIRQLCMAIEYYRENCDLLIAISQRTQR</sequence>
<feature type="domain" description="NAB" evidence="4">
    <location>
        <begin position="7"/>
        <end position="89"/>
    </location>
</feature>
<dbReference type="EMBL" id="JAMFTS010000003">
    <property type="protein sequence ID" value="KAJ4771393.1"/>
    <property type="molecule type" value="Genomic_DNA"/>
</dbReference>
<dbReference type="PROSITE" id="PS51774">
    <property type="entry name" value="NAB"/>
    <property type="match status" value="1"/>
</dbReference>
<evidence type="ECO:0000259" key="4">
    <source>
        <dbReference type="PROSITE" id="PS51774"/>
    </source>
</evidence>
<proteinExistence type="predicted"/>
<dbReference type="InterPro" id="IPR011684">
    <property type="entry name" value="NAB"/>
</dbReference>
<accession>A0AAV8DYR0</accession>
<feature type="coiled-coil region" evidence="2">
    <location>
        <begin position="852"/>
        <end position="907"/>
    </location>
</feature>
<keyword evidence="6" id="KW-1185">Reference proteome</keyword>
<gene>
    <name evidence="5" type="ORF">LUZ62_055650</name>
</gene>
<evidence type="ECO:0000313" key="5">
    <source>
        <dbReference type="EMBL" id="KAJ4771393.1"/>
    </source>
</evidence>
<dbReference type="AlphaFoldDB" id="A0AAV8DYR0"/>
<name>A0AAV8DYR0_9POAL</name>
<keyword evidence="1 2" id="KW-0175">Coiled coil</keyword>
<evidence type="ECO:0000313" key="6">
    <source>
        <dbReference type="Proteomes" id="UP001140206"/>
    </source>
</evidence>
<protein>
    <submittedName>
        <fullName evidence="5">Myosin heavy chain-like</fullName>
    </submittedName>
</protein>
<feature type="coiled-coil region" evidence="2">
    <location>
        <begin position="129"/>
        <end position="184"/>
    </location>
</feature>
<feature type="coiled-coil region" evidence="2">
    <location>
        <begin position="788"/>
        <end position="822"/>
    </location>
</feature>
<reference evidence="5" key="1">
    <citation type="submission" date="2022-08" db="EMBL/GenBank/DDBJ databases">
        <authorList>
            <person name="Marques A."/>
        </authorList>
    </citation>
    <scope>NUCLEOTIDE SEQUENCE</scope>
    <source>
        <strain evidence="5">RhyPub2mFocal</strain>
        <tissue evidence="5">Leaves</tissue>
    </source>
</reference>
<dbReference type="GO" id="GO:0005200">
    <property type="term" value="F:structural constituent of cytoskeleton"/>
    <property type="evidence" value="ECO:0007669"/>
    <property type="project" value="TreeGrafter"/>
</dbReference>
<feature type="coiled-coil region" evidence="2">
    <location>
        <begin position="402"/>
        <end position="513"/>
    </location>
</feature>
<evidence type="ECO:0000256" key="3">
    <source>
        <dbReference type="SAM" id="MobiDB-lite"/>
    </source>
</evidence>
<dbReference type="PANTHER" id="PTHR47357">
    <property type="entry name" value="COP1-INTERACTIVE PROTEIN 1"/>
    <property type="match status" value="1"/>
</dbReference>
<feature type="coiled-coil region" evidence="2">
    <location>
        <begin position="539"/>
        <end position="590"/>
    </location>
</feature>
<feature type="coiled-coil region" evidence="2">
    <location>
        <begin position="714"/>
        <end position="741"/>
    </location>
</feature>
<comment type="caution">
    <text evidence="5">The sequence shown here is derived from an EMBL/GenBank/DDBJ whole genome shotgun (WGS) entry which is preliminary data.</text>
</comment>